<dbReference type="InterPro" id="IPR015422">
    <property type="entry name" value="PyrdxlP-dep_Trfase_small"/>
</dbReference>
<sequence length="383" mass="43323">MTAFVRSLAMDIKTIGVEEWLNVWEKSATWDIAQSTISSLTMGELRALDEQDGATFYERLDREKMNYGWIEGSPEFKAVVAKLYRREVNPDHILQTNGCTGANLNAIMAVVEPGDHVIAEWPTYAPLYEIPRTLGAEVEYWELCEELGWKPDIEELKRLVRPNTKLICINNASNPIGTVLDTDMLGQIAEIARSVGAYVLCDEVYLPLENTESFMSMVDVYERAIVTNSLSKTYSTPAARVGWVVADEEVSNRIRTYRDYTMICGGVFNDALATYVLEHKDKILERNRKIVFGNRDIAQAWIDTQHRVSWTAPQGVSTSFIQLDIPEDDEEFCRRLLSERGVLLVPGSRFELPCGARLGYCASEDVLREGLRLLGEALAEFDR</sequence>
<comment type="caution">
    <text evidence="2">The sequence shown here is derived from an EMBL/GenBank/DDBJ whole genome shotgun (WGS) entry which is preliminary data.</text>
</comment>
<evidence type="ECO:0000313" key="3">
    <source>
        <dbReference type="Proteomes" id="UP000002979"/>
    </source>
</evidence>
<dbReference type="Gene3D" id="3.90.1150.10">
    <property type="entry name" value="Aspartate Aminotransferase, domain 1"/>
    <property type="match status" value="1"/>
</dbReference>
<gene>
    <name evidence="2" type="primary">arcT</name>
    <name evidence="2" type="ORF">COLAER_00355</name>
</gene>
<dbReference type="SUPFAM" id="SSF53383">
    <property type="entry name" value="PLP-dependent transferases"/>
    <property type="match status" value="1"/>
</dbReference>
<dbReference type="NCBIfam" id="NF005593">
    <property type="entry name" value="PRK07324.1"/>
    <property type="match status" value="1"/>
</dbReference>
<dbReference type="CDD" id="cd00609">
    <property type="entry name" value="AAT_like"/>
    <property type="match status" value="1"/>
</dbReference>
<reference evidence="2 3" key="1">
    <citation type="submission" date="2007-01" db="EMBL/GenBank/DDBJ databases">
        <title>Draft genome sequence of Collinsella aerofaciens (ATCC 25986).</title>
        <authorList>
            <person name="Sudarsanam P."/>
            <person name="Ley R."/>
            <person name="Guruge J."/>
            <person name="Turnbaugh P.J."/>
            <person name="Mahowald M."/>
            <person name="Liep D."/>
            <person name="Gordon J."/>
        </authorList>
    </citation>
    <scope>NUCLEOTIDE SEQUENCE [LARGE SCALE GENOMIC DNA]</scope>
    <source>
        <strain evidence="3">ATCC 25986 / DSM 3979 / JCM 10188 / KCTC 3647 / NCTC 11838 / VPI 1003</strain>
    </source>
</reference>
<protein>
    <submittedName>
        <fullName evidence="2">Dipeptidase</fullName>
    </submittedName>
</protein>
<name>A4E7H4_COLAA</name>
<reference evidence="2 3" key="2">
    <citation type="submission" date="2007-04" db="EMBL/GenBank/DDBJ databases">
        <authorList>
            <person name="Fulton L."/>
            <person name="Clifton S."/>
            <person name="Fulton B."/>
            <person name="Xu J."/>
            <person name="Minx P."/>
            <person name="Mardis E.R."/>
            <person name="Wilson R.K."/>
        </authorList>
    </citation>
    <scope>NUCLEOTIDE SEQUENCE [LARGE SCALE GENOMIC DNA]</scope>
    <source>
        <strain evidence="3">ATCC 25986 / DSM 3979 / JCM 10188 / KCTC 3647 / NCTC 11838 / VPI 1003</strain>
    </source>
</reference>
<dbReference type="Pfam" id="PF00155">
    <property type="entry name" value="Aminotran_1_2"/>
    <property type="match status" value="1"/>
</dbReference>
<dbReference type="Proteomes" id="UP000002979">
    <property type="component" value="Unassembled WGS sequence"/>
</dbReference>
<dbReference type="InterPro" id="IPR004839">
    <property type="entry name" value="Aminotransferase_I/II_large"/>
</dbReference>
<dbReference type="AlphaFoldDB" id="A4E7H4"/>
<dbReference type="EMBL" id="AAVN02000001">
    <property type="protein sequence ID" value="EBA40683.1"/>
    <property type="molecule type" value="Genomic_DNA"/>
</dbReference>
<dbReference type="InterPro" id="IPR015424">
    <property type="entry name" value="PyrdxlP-dep_Trfase"/>
</dbReference>
<evidence type="ECO:0000259" key="1">
    <source>
        <dbReference type="Pfam" id="PF00155"/>
    </source>
</evidence>
<dbReference type="PANTHER" id="PTHR43510:SF1">
    <property type="entry name" value="AMINOTRANSFERASE FUNCTION, HYPOTHETICAL (EUROFUNG)"/>
    <property type="match status" value="1"/>
</dbReference>
<dbReference type="Gene3D" id="3.40.640.10">
    <property type="entry name" value="Type I PLP-dependent aspartate aminotransferase-like (Major domain)"/>
    <property type="match status" value="1"/>
</dbReference>
<proteinExistence type="predicted"/>
<feature type="domain" description="Aminotransferase class I/classII large" evidence="1">
    <location>
        <begin position="61"/>
        <end position="369"/>
    </location>
</feature>
<dbReference type="InterPro" id="IPR015421">
    <property type="entry name" value="PyrdxlP-dep_Trfase_major"/>
</dbReference>
<organism evidence="2 3">
    <name type="scientific">Collinsella aerofaciens (strain ATCC 25986 / DSM 3979 / JCM 10188 / KCTC 3647 / NCTC 11838 / VPI 1003)</name>
    <dbReference type="NCBI Taxonomy" id="411903"/>
    <lineage>
        <taxon>Bacteria</taxon>
        <taxon>Bacillati</taxon>
        <taxon>Actinomycetota</taxon>
        <taxon>Coriobacteriia</taxon>
        <taxon>Coriobacteriales</taxon>
        <taxon>Coriobacteriaceae</taxon>
        <taxon>Collinsella</taxon>
    </lineage>
</organism>
<dbReference type="GO" id="GO:0030170">
    <property type="term" value="F:pyridoxal phosphate binding"/>
    <property type="evidence" value="ECO:0007669"/>
    <property type="project" value="InterPro"/>
</dbReference>
<evidence type="ECO:0000313" key="2">
    <source>
        <dbReference type="EMBL" id="EBA40683.1"/>
    </source>
</evidence>
<accession>A4E7H4</accession>
<dbReference type="PANTHER" id="PTHR43510">
    <property type="entry name" value="AMINOTRANSFERASE FUNCTION, HYPOTHETICAL (EUROFUNG)"/>
    <property type="match status" value="1"/>
</dbReference>